<evidence type="ECO:0000313" key="1">
    <source>
        <dbReference type="EMBL" id="MPN48466.1"/>
    </source>
</evidence>
<gene>
    <name evidence="1" type="ORF">SDC9_196073</name>
</gene>
<accession>A0A645IC22</accession>
<reference evidence="1" key="1">
    <citation type="submission" date="2019-08" db="EMBL/GenBank/DDBJ databases">
        <authorList>
            <person name="Kucharzyk K."/>
            <person name="Murdoch R.W."/>
            <person name="Higgins S."/>
            <person name="Loffler F."/>
        </authorList>
    </citation>
    <scope>NUCLEOTIDE SEQUENCE</scope>
</reference>
<name>A0A645IC22_9ZZZZ</name>
<protein>
    <submittedName>
        <fullName evidence="1">Uncharacterized protein</fullName>
    </submittedName>
</protein>
<dbReference type="AlphaFoldDB" id="A0A645IC22"/>
<dbReference type="EMBL" id="VSSQ01110807">
    <property type="protein sequence ID" value="MPN48466.1"/>
    <property type="molecule type" value="Genomic_DNA"/>
</dbReference>
<comment type="caution">
    <text evidence="1">The sequence shown here is derived from an EMBL/GenBank/DDBJ whole genome shotgun (WGS) entry which is preliminary data.</text>
</comment>
<proteinExistence type="predicted"/>
<organism evidence="1">
    <name type="scientific">bioreactor metagenome</name>
    <dbReference type="NCBI Taxonomy" id="1076179"/>
    <lineage>
        <taxon>unclassified sequences</taxon>
        <taxon>metagenomes</taxon>
        <taxon>ecological metagenomes</taxon>
    </lineage>
</organism>
<sequence>MGVGGDIGKLKAAGIGRDTGKNSLDHLKVQFNTQSV</sequence>